<dbReference type="GO" id="GO:0140445">
    <property type="term" value="C:chromosome, telomeric repeat region"/>
    <property type="evidence" value="ECO:0007669"/>
    <property type="project" value="TreeGrafter"/>
</dbReference>
<dbReference type="GO" id="GO:0000723">
    <property type="term" value="P:telomere maintenance"/>
    <property type="evidence" value="ECO:0007669"/>
    <property type="project" value="TreeGrafter"/>
</dbReference>
<accession>A0AA91T3H2</accession>
<evidence type="ECO:0000256" key="7">
    <source>
        <dbReference type="SAM" id="MobiDB-lite"/>
    </source>
</evidence>
<feature type="compositionally biased region" description="Basic residues" evidence="7">
    <location>
        <begin position="54"/>
        <end position="63"/>
    </location>
</feature>
<feature type="compositionally biased region" description="Basic and acidic residues" evidence="7">
    <location>
        <begin position="113"/>
        <end position="136"/>
    </location>
</feature>
<sequence>MASLVQKAMPTRKRKLTGPRTRSALKMSSSRETSPVIDLTQDGEKDDCDTGTHKKDHRKKKGAGGKANDKAKGKKGSPRKDLANESDKAGLANETANESDKSSLAIETSEESNETRESVIPKTSRESVKENSKSPERQQSLSVDHTQNNGTHIPQNSHTTEHSNSTEKTDLNCSKPSDAVIASISKAQSPKHVHSPNKNNSFEANNARHDGNHPPNGETEKTNAKPHSQSEKTHHSHHRSHKPYSHEFLDSSPIKRPHGSPKLLLSPTKPFPKRRPGSPKKSPTSPRKRVAFSDNIASDDFPDPFSDNFSDGTPQKSILKRPVQALVHCFSAARSSPGDRAFWHAGTIVSLAPRSPDLPELVAGCAQVLADPDFDRKFEVYATLSHVCKSNDASTLTDLLVRPASRVDIPNDNDKSMAAHVAYGGSDSLASRIVDFARRDVLSGEARLFRAHKNDPFQARILGQALKTVAFFFAVPAVNNALASESLSWFYGHACDMLAHQAISKSLVLPYLCLLKECHYSARKRPQIFSEDLPDRMLSALLAVRSFPSSSLVNEKFSCLKTLVLNFSEQMAARFDDWFTPLLADLCNSSDSLHVKIAGSGITTLLEAARTYLDTVKVGHSVRAFLGRPFVPTGSFVSESANVVSEMNSIDYVCSSLKTMIDSGHYKFAMDIWVGLSLLISHAGLAWEQWEYLPQWLSVHRHCFNVASVQAKTTALSSWKVVIYKVCCVDLQNPPFASLSAPSLASSRSRLIDEIKPKSKLLIHLFVNIISAEYRPEVTDALHHSFLSILYNLLGPLSAPSLKMLSAYWERIFVPVFAHFYFNKESANPQMHRLGAMVLSKLLKPTNPVNEKNFAWTRCLSNEAISLSELNSFSPRWVYSQFENIMPLLATICKSEHLETEQKLTAINGFLSSIKYITKKEIQPSNTTLDLVDNLPYILQPLFESSEPSYDEIFKLIVTLNDTFGAPHLVAEAKDGKGTYQVILSFCASHLTSHQMNAIMSMLHGTVGERKSLLFLSNLTQLSKSLDSCGEILSFVEDCLNNKKYSRFSHQDMILLSSIFESLDKNFATVAKKLIQQIVLLKAEEFEKIVNELRINHWNISIFKFFIILMHDAPFDYLKRVCVKLIRQRLQLENEFEDLFVLLLENRFDFEIHTLKDTICERLASFNSEEKQRIINMWHYYLSSFSGDMKKLDDLLTTSHNSGLDIKSIVKNRWETFPNLKKAWLKTNDSLFSSHESDTNVISPEKQIEQLTTRQVELESIIASDMLHHATTKTPKLVLHSPTVEEEEPVNICDSADTSDQTHNATSVAAESETPFTEQKKSSSEEAASSVDQEKRSVGPEKSSSDDVQLTYESNSLEHATESNNTKASTDTTPSTSKLKRPIESASTSRRRSKRIQTRRAGEITELSSDASIVIEISSDAKSDSSSGAAVSNSLEKPRTRSNSPKDTSFSNGQSADSGTKQVSDSDESSRLKEKDCSNDVEGHIEIASSVDYNDRKNGTFESSQEASFSEQSIIINASNDVLNTSAESIKRLSVVEEIPSMEAESGLKRCTLYDVKDWMNNADSELAQMSPADKYELETEMMRFILRMRQAS</sequence>
<feature type="compositionally biased region" description="Basic and acidic residues" evidence="7">
    <location>
        <begin position="1332"/>
        <end position="1345"/>
    </location>
</feature>
<keyword evidence="5" id="KW-0539">Nucleus</keyword>
<protein>
    <submittedName>
        <fullName evidence="9">DNA-binding protein</fullName>
    </submittedName>
</protein>
<feature type="compositionally biased region" description="Polar residues" evidence="7">
    <location>
        <begin position="137"/>
        <end position="158"/>
    </location>
</feature>
<feature type="compositionally biased region" description="Polar residues" evidence="7">
    <location>
        <begin position="1296"/>
        <end position="1317"/>
    </location>
</feature>
<evidence type="ECO:0000256" key="6">
    <source>
        <dbReference type="ARBA" id="ARBA00023306"/>
    </source>
</evidence>
<feature type="compositionally biased region" description="Low complexity" evidence="7">
    <location>
        <begin position="1418"/>
        <end position="1434"/>
    </location>
</feature>
<feature type="compositionally biased region" description="Basic and acidic residues" evidence="7">
    <location>
        <begin position="159"/>
        <end position="170"/>
    </location>
</feature>
<feature type="compositionally biased region" description="Polar residues" evidence="7">
    <location>
        <begin position="1441"/>
        <end position="1463"/>
    </location>
</feature>
<feature type="compositionally biased region" description="Basic residues" evidence="7">
    <location>
        <begin position="1389"/>
        <end position="1398"/>
    </location>
</feature>
<dbReference type="SUPFAM" id="SSF48371">
    <property type="entry name" value="ARM repeat"/>
    <property type="match status" value="1"/>
</dbReference>
<keyword evidence="9" id="KW-0238">DNA-binding</keyword>
<reference evidence="9 10" key="1">
    <citation type="submission" date="2017-04" db="EMBL/GenBank/DDBJ databases">
        <title>Draft genome of the yeast Clavispora lusitaniae type strain CBS 6936.</title>
        <authorList>
            <person name="Durrens P."/>
            <person name="Klopp C."/>
            <person name="Biteau N."/>
            <person name="Fitton-Ouhabi V."/>
            <person name="Dementhon K."/>
            <person name="Accoceberry I."/>
            <person name="Sherman D.J."/>
            <person name="Noel T."/>
        </authorList>
    </citation>
    <scope>NUCLEOTIDE SEQUENCE [LARGE SCALE GENOMIC DNA]</scope>
    <source>
        <strain evidence="9 10">CBS 6936</strain>
    </source>
</reference>
<organism evidence="9 10">
    <name type="scientific">Clavispora lusitaniae</name>
    <name type="common">Candida lusitaniae</name>
    <dbReference type="NCBI Taxonomy" id="36911"/>
    <lineage>
        <taxon>Eukaryota</taxon>
        <taxon>Fungi</taxon>
        <taxon>Dikarya</taxon>
        <taxon>Ascomycota</taxon>
        <taxon>Saccharomycotina</taxon>
        <taxon>Pichiomycetes</taxon>
        <taxon>Metschnikowiaceae</taxon>
        <taxon>Clavispora</taxon>
    </lineage>
</organism>
<feature type="compositionally biased region" description="Basic and acidic residues" evidence="7">
    <location>
        <begin position="1468"/>
        <end position="1483"/>
    </location>
</feature>
<name>A0AA91T3H2_CLALS</name>
<proteinExistence type="predicted"/>
<keyword evidence="4" id="KW-0779">Telomere</keyword>
<evidence type="ECO:0000256" key="1">
    <source>
        <dbReference type="ARBA" id="ARBA00004123"/>
    </source>
</evidence>
<evidence type="ECO:0000256" key="2">
    <source>
        <dbReference type="ARBA" id="ARBA00004574"/>
    </source>
</evidence>
<keyword evidence="6" id="KW-0131">Cell cycle</keyword>
<feature type="domain" description="Telomere-associated protein Rif1 N-terminal" evidence="8">
    <location>
        <begin position="433"/>
        <end position="811"/>
    </location>
</feature>
<dbReference type="GO" id="GO:0003677">
    <property type="term" value="F:DNA binding"/>
    <property type="evidence" value="ECO:0007669"/>
    <property type="project" value="UniProtKB-KW"/>
</dbReference>
<dbReference type="PANTHER" id="PTHR22928:SF3">
    <property type="entry name" value="TELOMERE-ASSOCIATED PROTEIN RIF1"/>
    <property type="match status" value="1"/>
</dbReference>
<feature type="compositionally biased region" description="Basic residues" evidence="7">
    <location>
        <begin position="234"/>
        <end position="243"/>
    </location>
</feature>
<evidence type="ECO:0000313" key="9">
    <source>
        <dbReference type="EMBL" id="OVF10294.1"/>
    </source>
</evidence>
<dbReference type="InterPro" id="IPR016024">
    <property type="entry name" value="ARM-type_fold"/>
</dbReference>
<feature type="compositionally biased region" description="Polar residues" evidence="7">
    <location>
        <begin position="1346"/>
        <end position="1377"/>
    </location>
</feature>
<feature type="compositionally biased region" description="Basic and acidic residues" evidence="7">
    <location>
        <begin position="206"/>
        <end position="233"/>
    </location>
</feature>
<gene>
    <name evidence="9" type="ORF">A9F13_02g00902</name>
</gene>
<evidence type="ECO:0000256" key="4">
    <source>
        <dbReference type="ARBA" id="ARBA00022895"/>
    </source>
</evidence>
<dbReference type="PANTHER" id="PTHR22928">
    <property type="entry name" value="TELOMERE-ASSOCIATED PROTEIN RIF1"/>
    <property type="match status" value="1"/>
</dbReference>
<dbReference type="Pfam" id="PF12231">
    <property type="entry name" value="Rif1_N"/>
    <property type="match status" value="1"/>
</dbReference>
<keyword evidence="3" id="KW-0158">Chromosome</keyword>
<dbReference type="KEGG" id="clus:A9F13_02g00902"/>
<dbReference type="GO" id="GO:0005634">
    <property type="term" value="C:nucleus"/>
    <property type="evidence" value="ECO:0007669"/>
    <property type="project" value="UniProtKB-SubCell"/>
</dbReference>
<dbReference type="EMBL" id="LYUB02000002">
    <property type="protein sequence ID" value="OVF10294.1"/>
    <property type="molecule type" value="Genomic_DNA"/>
</dbReference>
<comment type="caution">
    <text evidence="9">The sequence shown here is derived from an EMBL/GenBank/DDBJ whole genome shotgun (WGS) entry which is preliminary data.</text>
</comment>
<comment type="subcellular location">
    <subcellularLocation>
        <location evidence="2">Chromosome</location>
        <location evidence="2">Telomere</location>
    </subcellularLocation>
    <subcellularLocation>
        <location evidence="1">Nucleus</location>
    </subcellularLocation>
</comment>
<dbReference type="CDD" id="cd14267">
    <property type="entry name" value="Rif1_CTD_C-II_like"/>
    <property type="match status" value="1"/>
</dbReference>
<dbReference type="InterPro" id="IPR022031">
    <property type="entry name" value="Rif1_N"/>
</dbReference>
<feature type="region of interest" description="Disordered" evidence="7">
    <location>
        <begin position="1"/>
        <end position="289"/>
    </location>
</feature>
<evidence type="ECO:0000256" key="3">
    <source>
        <dbReference type="ARBA" id="ARBA00022454"/>
    </source>
</evidence>
<evidence type="ECO:0000313" key="10">
    <source>
        <dbReference type="Proteomes" id="UP000195602"/>
    </source>
</evidence>
<evidence type="ECO:0000256" key="5">
    <source>
        <dbReference type="ARBA" id="ARBA00023242"/>
    </source>
</evidence>
<dbReference type="Proteomes" id="UP000195602">
    <property type="component" value="Unassembled WGS sequence"/>
</dbReference>
<feature type="compositionally biased region" description="Basic and acidic residues" evidence="7">
    <location>
        <begin position="78"/>
        <end position="88"/>
    </location>
</feature>
<feature type="region of interest" description="Disordered" evidence="7">
    <location>
        <begin position="1294"/>
        <end position="1483"/>
    </location>
</feature>
<evidence type="ECO:0000259" key="8">
    <source>
        <dbReference type="Pfam" id="PF12231"/>
    </source>
</evidence>